<feature type="transmembrane region" description="Helical" evidence="8">
    <location>
        <begin position="342"/>
        <end position="366"/>
    </location>
</feature>
<dbReference type="GO" id="GO:0004553">
    <property type="term" value="F:hydrolase activity, hydrolyzing O-glycosyl compounds"/>
    <property type="evidence" value="ECO:0007669"/>
    <property type="project" value="InterPro"/>
</dbReference>
<gene>
    <name evidence="10" type="ORF">BG006_005243</name>
</gene>
<feature type="transmembrane region" description="Helical" evidence="8">
    <location>
        <begin position="272"/>
        <end position="292"/>
    </location>
</feature>
<dbReference type="GO" id="GO:0030246">
    <property type="term" value="F:carbohydrate binding"/>
    <property type="evidence" value="ECO:0007669"/>
    <property type="project" value="InterPro"/>
</dbReference>
<feature type="region of interest" description="Disordered" evidence="7">
    <location>
        <begin position="159"/>
        <end position="194"/>
    </location>
</feature>
<evidence type="ECO:0000256" key="2">
    <source>
        <dbReference type="ARBA" id="ARBA00022801"/>
    </source>
</evidence>
<dbReference type="PANTHER" id="PTHR44027">
    <property type="entry name" value="DNAJ HOMOLOG SUBFAMILY C MEMBER 5 HOMOLOG"/>
    <property type="match status" value="1"/>
</dbReference>
<proteinExistence type="predicted"/>
<dbReference type="InterPro" id="IPR018253">
    <property type="entry name" value="DnaJ_domain_CS"/>
</dbReference>
<feature type="transmembrane region" description="Helical" evidence="8">
    <location>
        <begin position="378"/>
        <end position="403"/>
    </location>
</feature>
<reference evidence="10" key="1">
    <citation type="journal article" date="2020" name="Fungal Divers.">
        <title>Resolving the Mortierellaceae phylogeny through synthesis of multi-gene phylogenetics and phylogenomics.</title>
        <authorList>
            <person name="Vandepol N."/>
            <person name="Liber J."/>
            <person name="Desiro A."/>
            <person name="Na H."/>
            <person name="Kennedy M."/>
            <person name="Barry K."/>
            <person name="Grigoriev I.V."/>
            <person name="Miller A.N."/>
            <person name="O'Donnell K."/>
            <person name="Stajich J.E."/>
            <person name="Bonito G."/>
        </authorList>
    </citation>
    <scope>NUCLEOTIDE SEQUENCE</scope>
    <source>
        <strain evidence="10">NVP1</strain>
    </source>
</reference>
<evidence type="ECO:0000313" key="11">
    <source>
        <dbReference type="Proteomes" id="UP000696485"/>
    </source>
</evidence>
<feature type="transmembrane region" description="Helical" evidence="8">
    <location>
        <begin position="304"/>
        <end position="322"/>
    </location>
</feature>
<protein>
    <recommendedName>
        <fullName evidence="9">J domain-containing protein</fullName>
    </recommendedName>
</protein>
<feature type="compositionally biased region" description="Basic and acidic residues" evidence="7">
    <location>
        <begin position="181"/>
        <end position="194"/>
    </location>
</feature>
<dbReference type="InterPro" id="IPR036573">
    <property type="entry name" value="CBM_sf_5/12"/>
</dbReference>
<dbReference type="AlphaFoldDB" id="A0A9P5VMA0"/>
<feature type="transmembrane region" description="Helical" evidence="8">
    <location>
        <begin position="129"/>
        <end position="149"/>
    </location>
</feature>
<keyword evidence="8" id="KW-1133">Transmembrane helix</keyword>
<dbReference type="GO" id="GO:0005975">
    <property type="term" value="P:carbohydrate metabolic process"/>
    <property type="evidence" value="ECO:0007669"/>
    <property type="project" value="InterPro"/>
</dbReference>
<feature type="transmembrane region" description="Helical" evidence="8">
    <location>
        <begin position="95"/>
        <end position="117"/>
    </location>
</feature>
<evidence type="ECO:0000256" key="3">
    <source>
        <dbReference type="ARBA" id="ARBA00023136"/>
    </source>
</evidence>
<dbReference type="EMBL" id="JAAAUY010000295">
    <property type="protein sequence ID" value="KAF9331902.1"/>
    <property type="molecule type" value="Genomic_DNA"/>
</dbReference>
<evidence type="ECO:0000313" key="10">
    <source>
        <dbReference type="EMBL" id="KAF9331902.1"/>
    </source>
</evidence>
<dbReference type="PROSITE" id="PS50076">
    <property type="entry name" value="DNAJ_2"/>
    <property type="match status" value="1"/>
</dbReference>
<dbReference type="GO" id="GO:0016020">
    <property type="term" value="C:membrane"/>
    <property type="evidence" value="ECO:0007669"/>
    <property type="project" value="UniProtKB-SubCell"/>
</dbReference>
<sequence>MDRNTVHLYEALGVPKSSTQDEIKKAYRRLALRYHPDKVNVAEVPDHETRFRDIQAAYEVLGDPKKRQVYDKYGLMGVQMAGTEIGARLVELESLLCALFVVFSALFVLAIIFLSFLSVRVDGKVDWNYFIVFIPLWILDAILGLMILYQFGRPVEVDDEDPHDRDADAEGETSAAGSSAADRDARKQQKIREKRQQRVVGSSFAMVNLFLFVAFQVLIVRKANDFYSISSPEVFAPYFALEGIFLILALVRIAMALKVVEAEVPVTAKLRVIFEALWWKVVRLALAVLIMLRVDDYITCSWGIVFIPLYLVGLKYLVQLLLGYRSFSKMQNPEMRQQGKALMVAGLVIFVIIGSLSYSLIGLLAAKLDGCDYSASRVLIPVFIVLAIMLCCSGCCLPCVLLASGAGEDGMVGPEGAEIRVVSPNLRIEGVEDGGVDTSSGLVAASTMPVTTTKVTTTTAAPTTIPGTGTCTGVAAWNSATIYAAPGTKITYGGRLIENKWWTQNEVPSTANTWSVWKDDGAC</sequence>
<keyword evidence="6" id="KW-0449">Lipoprotein</keyword>
<dbReference type="InterPro" id="IPR036869">
    <property type="entry name" value="J_dom_sf"/>
</dbReference>
<dbReference type="Pfam" id="PF00226">
    <property type="entry name" value="DnaJ"/>
    <property type="match status" value="1"/>
</dbReference>
<accession>A0A9P5VMA0</accession>
<keyword evidence="2" id="KW-0378">Hydrolase</keyword>
<dbReference type="PRINTS" id="PR00625">
    <property type="entry name" value="JDOMAIN"/>
</dbReference>
<dbReference type="InterPro" id="IPR051434">
    <property type="entry name" value="DnaJ_C_subfamily_member5"/>
</dbReference>
<keyword evidence="5" id="KW-0143">Chaperone</keyword>
<dbReference type="Gene3D" id="2.10.10.20">
    <property type="entry name" value="Carbohydrate-binding module superfamily 5/12"/>
    <property type="match status" value="1"/>
</dbReference>
<organism evidence="10 11">
    <name type="scientific">Podila minutissima</name>
    <dbReference type="NCBI Taxonomy" id="64525"/>
    <lineage>
        <taxon>Eukaryota</taxon>
        <taxon>Fungi</taxon>
        <taxon>Fungi incertae sedis</taxon>
        <taxon>Mucoromycota</taxon>
        <taxon>Mortierellomycotina</taxon>
        <taxon>Mortierellomycetes</taxon>
        <taxon>Mortierellales</taxon>
        <taxon>Mortierellaceae</taxon>
        <taxon>Podila</taxon>
    </lineage>
</organism>
<evidence type="ECO:0000259" key="9">
    <source>
        <dbReference type="PROSITE" id="PS50076"/>
    </source>
</evidence>
<dbReference type="SMART" id="SM00495">
    <property type="entry name" value="ChtBD3"/>
    <property type="match status" value="1"/>
</dbReference>
<dbReference type="CDD" id="cd12215">
    <property type="entry name" value="ChiC_BD"/>
    <property type="match status" value="1"/>
</dbReference>
<feature type="domain" description="J" evidence="9">
    <location>
        <begin position="7"/>
        <end position="74"/>
    </location>
</feature>
<evidence type="ECO:0000256" key="6">
    <source>
        <dbReference type="ARBA" id="ARBA00023288"/>
    </source>
</evidence>
<evidence type="ECO:0000256" key="4">
    <source>
        <dbReference type="ARBA" id="ARBA00023139"/>
    </source>
</evidence>
<dbReference type="GO" id="GO:0005576">
    <property type="term" value="C:extracellular region"/>
    <property type="evidence" value="ECO:0007669"/>
    <property type="project" value="InterPro"/>
</dbReference>
<dbReference type="InterPro" id="IPR003610">
    <property type="entry name" value="CBM5/12"/>
</dbReference>
<feature type="transmembrane region" description="Helical" evidence="8">
    <location>
        <begin position="199"/>
        <end position="219"/>
    </location>
</feature>
<dbReference type="Proteomes" id="UP000696485">
    <property type="component" value="Unassembled WGS sequence"/>
</dbReference>
<dbReference type="PROSITE" id="PS00636">
    <property type="entry name" value="DNAJ_1"/>
    <property type="match status" value="1"/>
</dbReference>
<dbReference type="SUPFAM" id="SSF46565">
    <property type="entry name" value="Chaperone J-domain"/>
    <property type="match status" value="1"/>
</dbReference>
<dbReference type="Pfam" id="PF10269">
    <property type="entry name" value="Tmemb_185A"/>
    <property type="match status" value="2"/>
</dbReference>
<dbReference type="Gene3D" id="1.10.287.110">
    <property type="entry name" value="DnaJ domain"/>
    <property type="match status" value="1"/>
</dbReference>
<evidence type="ECO:0000256" key="7">
    <source>
        <dbReference type="SAM" id="MobiDB-lite"/>
    </source>
</evidence>
<evidence type="ECO:0000256" key="1">
    <source>
        <dbReference type="ARBA" id="ARBA00004635"/>
    </source>
</evidence>
<evidence type="ECO:0000256" key="5">
    <source>
        <dbReference type="ARBA" id="ARBA00023186"/>
    </source>
</evidence>
<comment type="subcellular location">
    <subcellularLocation>
        <location evidence="1">Membrane</location>
        <topology evidence="1">Lipid-anchor</topology>
    </subcellularLocation>
</comment>
<dbReference type="GO" id="GO:0005737">
    <property type="term" value="C:cytoplasm"/>
    <property type="evidence" value="ECO:0007669"/>
    <property type="project" value="UniProtKB-ARBA"/>
</dbReference>
<keyword evidence="4" id="KW-0564">Palmitate</keyword>
<dbReference type="PANTHER" id="PTHR44027:SF7">
    <property type="entry name" value="DNAJ HOMOLOG SUBFAMILY C MEMBER 5 HOMOLOG"/>
    <property type="match status" value="1"/>
</dbReference>
<dbReference type="InterPro" id="IPR019396">
    <property type="entry name" value="TM_Fragile-X-F-assoc"/>
</dbReference>
<keyword evidence="8" id="KW-0812">Transmembrane</keyword>
<dbReference type="CDD" id="cd06257">
    <property type="entry name" value="DnaJ"/>
    <property type="match status" value="1"/>
</dbReference>
<feature type="transmembrane region" description="Helical" evidence="8">
    <location>
        <begin position="239"/>
        <end position="260"/>
    </location>
</feature>
<dbReference type="SMART" id="SM00271">
    <property type="entry name" value="DnaJ"/>
    <property type="match status" value="1"/>
</dbReference>
<evidence type="ECO:0000256" key="8">
    <source>
        <dbReference type="SAM" id="Phobius"/>
    </source>
</evidence>
<keyword evidence="3 8" id="KW-0472">Membrane</keyword>
<dbReference type="InterPro" id="IPR001623">
    <property type="entry name" value="DnaJ_domain"/>
</dbReference>
<name>A0A9P5VMA0_9FUNG</name>
<comment type="caution">
    <text evidence="10">The sequence shown here is derived from an EMBL/GenBank/DDBJ whole genome shotgun (WGS) entry which is preliminary data.</text>
</comment>
<dbReference type="SUPFAM" id="SSF51055">
    <property type="entry name" value="Carbohydrate binding domain"/>
    <property type="match status" value="1"/>
</dbReference>
<keyword evidence="11" id="KW-1185">Reference proteome</keyword>